<dbReference type="EMBL" id="FNKK01000002">
    <property type="protein sequence ID" value="SDQ39861.1"/>
    <property type="molecule type" value="Genomic_DNA"/>
</dbReference>
<dbReference type="Gene3D" id="1.10.3720.10">
    <property type="entry name" value="MetI-like"/>
    <property type="match status" value="1"/>
</dbReference>
<feature type="transmembrane region" description="Helical" evidence="6">
    <location>
        <begin position="93"/>
        <end position="113"/>
    </location>
</feature>
<dbReference type="CDD" id="cd06261">
    <property type="entry name" value="TM_PBP2"/>
    <property type="match status" value="1"/>
</dbReference>
<sequence>MDEEPLIRWDWIGRNWNTGRAGSIWDLTVDHIIMSGLPVILSLLAAVPIGLAAVRWRWLYQPTAGLMNVIYALPSLPVFMLLIPVTGLERATVVIPLTFYGAAVLIPAVVEGITSIPEHVRQSAVAAGFTPLRRLLRVELVLAMPVVLAGLRVVAVSSISLVSIGALIGQGGLGNLFTDAFKRDFPTPAVVGITLIVLLALVADGLLIFLQRVLTPWTRAGGRA</sequence>
<dbReference type="GO" id="GO:0055085">
    <property type="term" value="P:transmembrane transport"/>
    <property type="evidence" value="ECO:0007669"/>
    <property type="project" value="InterPro"/>
</dbReference>
<dbReference type="GO" id="GO:0031460">
    <property type="term" value="P:glycine betaine transport"/>
    <property type="evidence" value="ECO:0007669"/>
    <property type="project" value="TreeGrafter"/>
</dbReference>
<dbReference type="RefSeq" id="WP_093257456.1">
    <property type="nucleotide sequence ID" value="NZ_FNKK01000002.1"/>
</dbReference>
<keyword evidence="3 6" id="KW-0812">Transmembrane</keyword>
<dbReference type="GO" id="GO:0005886">
    <property type="term" value="C:plasma membrane"/>
    <property type="evidence" value="ECO:0007669"/>
    <property type="project" value="UniProtKB-SubCell"/>
</dbReference>
<dbReference type="Pfam" id="PF00528">
    <property type="entry name" value="BPD_transp_1"/>
    <property type="match status" value="1"/>
</dbReference>
<feature type="transmembrane region" description="Helical" evidence="6">
    <location>
        <begin position="32"/>
        <end position="54"/>
    </location>
</feature>
<dbReference type="PANTHER" id="PTHR30177">
    <property type="entry name" value="GLYCINE BETAINE/L-PROLINE TRANSPORT SYSTEM PERMEASE PROTEIN PROW"/>
    <property type="match status" value="1"/>
</dbReference>
<dbReference type="STRING" id="35622.SAMN04489764_0525"/>
<protein>
    <submittedName>
        <fullName evidence="8">Osmoprotectant transport system permease protein</fullName>
    </submittedName>
</protein>
<evidence type="ECO:0000256" key="4">
    <source>
        <dbReference type="ARBA" id="ARBA00022989"/>
    </source>
</evidence>
<name>A0A1H1AK49_9ACTN</name>
<reference evidence="8 9" key="1">
    <citation type="submission" date="2016-10" db="EMBL/GenBank/DDBJ databases">
        <authorList>
            <person name="de Groot N.N."/>
        </authorList>
    </citation>
    <scope>NUCLEOTIDE SEQUENCE [LARGE SCALE GENOMIC DNA]</scope>
    <source>
        <strain evidence="8 9">DSM 43794</strain>
    </source>
</reference>
<comment type="similarity">
    <text evidence="6">Belongs to the binding-protein-dependent transport system permease family.</text>
</comment>
<evidence type="ECO:0000259" key="7">
    <source>
        <dbReference type="PROSITE" id="PS50928"/>
    </source>
</evidence>
<gene>
    <name evidence="8" type="ORF">SAMN04489764_0525</name>
</gene>
<evidence type="ECO:0000256" key="3">
    <source>
        <dbReference type="ARBA" id="ARBA00022692"/>
    </source>
</evidence>
<evidence type="ECO:0000313" key="8">
    <source>
        <dbReference type="EMBL" id="SDQ39861.1"/>
    </source>
</evidence>
<feature type="transmembrane region" description="Helical" evidence="6">
    <location>
        <begin position="189"/>
        <end position="210"/>
    </location>
</feature>
<proteinExistence type="inferred from homology"/>
<evidence type="ECO:0000256" key="2">
    <source>
        <dbReference type="ARBA" id="ARBA00022448"/>
    </source>
</evidence>
<organism evidence="8 9">
    <name type="scientific">Thermostaphylospora chromogena</name>
    <dbReference type="NCBI Taxonomy" id="35622"/>
    <lineage>
        <taxon>Bacteria</taxon>
        <taxon>Bacillati</taxon>
        <taxon>Actinomycetota</taxon>
        <taxon>Actinomycetes</taxon>
        <taxon>Streptosporangiales</taxon>
        <taxon>Thermomonosporaceae</taxon>
        <taxon>Thermostaphylospora</taxon>
    </lineage>
</organism>
<dbReference type="SUPFAM" id="SSF161098">
    <property type="entry name" value="MetI-like"/>
    <property type="match status" value="1"/>
</dbReference>
<dbReference type="InterPro" id="IPR000515">
    <property type="entry name" value="MetI-like"/>
</dbReference>
<dbReference type="Proteomes" id="UP000217103">
    <property type="component" value="Unassembled WGS sequence"/>
</dbReference>
<dbReference type="InterPro" id="IPR051204">
    <property type="entry name" value="ABC_transp_perm/SBD"/>
</dbReference>
<evidence type="ECO:0000256" key="6">
    <source>
        <dbReference type="RuleBase" id="RU363032"/>
    </source>
</evidence>
<evidence type="ECO:0000256" key="5">
    <source>
        <dbReference type="ARBA" id="ARBA00023136"/>
    </source>
</evidence>
<feature type="transmembrane region" description="Helical" evidence="6">
    <location>
        <begin position="66"/>
        <end position="87"/>
    </location>
</feature>
<comment type="subcellular location">
    <subcellularLocation>
        <location evidence="6">Cell membrane</location>
        <topology evidence="6">Multi-pass membrane protein</topology>
    </subcellularLocation>
    <subcellularLocation>
        <location evidence="1">Membrane</location>
        <topology evidence="1">Multi-pass membrane protein</topology>
    </subcellularLocation>
</comment>
<keyword evidence="4 6" id="KW-1133">Transmembrane helix</keyword>
<evidence type="ECO:0000256" key="1">
    <source>
        <dbReference type="ARBA" id="ARBA00004141"/>
    </source>
</evidence>
<accession>A0A1H1AK49</accession>
<dbReference type="AlphaFoldDB" id="A0A1H1AK49"/>
<dbReference type="OrthoDB" id="3233284at2"/>
<dbReference type="PANTHER" id="PTHR30177:SF4">
    <property type="entry name" value="OSMOPROTECTANT IMPORT PERMEASE PROTEIN OSMW"/>
    <property type="match status" value="1"/>
</dbReference>
<keyword evidence="5 6" id="KW-0472">Membrane</keyword>
<evidence type="ECO:0000313" key="9">
    <source>
        <dbReference type="Proteomes" id="UP000217103"/>
    </source>
</evidence>
<feature type="transmembrane region" description="Helical" evidence="6">
    <location>
        <begin position="140"/>
        <end position="169"/>
    </location>
</feature>
<keyword evidence="9" id="KW-1185">Reference proteome</keyword>
<feature type="domain" description="ABC transmembrane type-1" evidence="7">
    <location>
        <begin position="28"/>
        <end position="208"/>
    </location>
</feature>
<dbReference type="PROSITE" id="PS50928">
    <property type="entry name" value="ABC_TM1"/>
    <property type="match status" value="1"/>
</dbReference>
<dbReference type="InterPro" id="IPR035906">
    <property type="entry name" value="MetI-like_sf"/>
</dbReference>
<keyword evidence="2 6" id="KW-0813">Transport</keyword>